<evidence type="ECO:0000259" key="2">
    <source>
        <dbReference type="PROSITE" id="PS00028"/>
    </source>
</evidence>
<name>A0A3M6UAC6_POCDA</name>
<protein>
    <recommendedName>
        <fullName evidence="2">C2H2-type domain-containing protein</fullName>
    </recommendedName>
</protein>
<dbReference type="STRING" id="46731.A0A3M6UAC6"/>
<reference evidence="3 4" key="1">
    <citation type="journal article" date="2018" name="Sci. Rep.">
        <title>Comparative analysis of the Pocillopora damicornis genome highlights role of immune system in coral evolution.</title>
        <authorList>
            <person name="Cunning R."/>
            <person name="Bay R.A."/>
            <person name="Gillette P."/>
            <person name="Baker A.C."/>
            <person name="Traylor-Knowles N."/>
        </authorList>
    </citation>
    <scope>NUCLEOTIDE SEQUENCE [LARGE SCALE GENOMIC DNA]</scope>
    <source>
        <strain evidence="3">RSMAS</strain>
        <tissue evidence="3">Whole animal</tissue>
    </source>
</reference>
<evidence type="ECO:0000313" key="4">
    <source>
        <dbReference type="Proteomes" id="UP000275408"/>
    </source>
</evidence>
<proteinExistence type="predicted"/>
<organism evidence="3 4">
    <name type="scientific">Pocillopora damicornis</name>
    <name type="common">Cauliflower coral</name>
    <name type="synonym">Millepora damicornis</name>
    <dbReference type="NCBI Taxonomy" id="46731"/>
    <lineage>
        <taxon>Eukaryota</taxon>
        <taxon>Metazoa</taxon>
        <taxon>Cnidaria</taxon>
        <taxon>Anthozoa</taxon>
        <taxon>Hexacorallia</taxon>
        <taxon>Scleractinia</taxon>
        <taxon>Astrocoeniina</taxon>
        <taxon>Pocilloporidae</taxon>
        <taxon>Pocillopora</taxon>
    </lineage>
</organism>
<gene>
    <name evidence="3" type="ORF">pdam_00009697</name>
</gene>
<feature type="domain" description="C2H2-type" evidence="2">
    <location>
        <begin position="271"/>
        <end position="295"/>
    </location>
</feature>
<dbReference type="EMBL" id="RCHS01001930">
    <property type="protein sequence ID" value="RMX50610.1"/>
    <property type="molecule type" value="Genomic_DNA"/>
</dbReference>
<evidence type="ECO:0000256" key="1">
    <source>
        <dbReference type="SAM" id="MobiDB-lite"/>
    </source>
</evidence>
<feature type="region of interest" description="Disordered" evidence="1">
    <location>
        <begin position="1"/>
        <end position="24"/>
    </location>
</feature>
<evidence type="ECO:0000313" key="3">
    <source>
        <dbReference type="EMBL" id="RMX50610.1"/>
    </source>
</evidence>
<dbReference type="Proteomes" id="UP000275408">
    <property type="component" value="Unassembled WGS sequence"/>
</dbReference>
<accession>A0A3M6UAC6</accession>
<dbReference type="OrthoDB" id="6020478at2759"/>
<dbReference type="PROSITE" id="PS00028">
    <property type="entry name" value="ZINC_FINGER_C2H2_1"/>
    <property type="match status" value="1"/>
</dbReference>
<dbReference type="InterPro" id="IPR013087">
    <property type="entry name" value="Znf_C2H2_type"/>
</dbReference>
<dbReference type="AlphaFoldDB" id="A0A3M6UAC6"/>
<comment type="caution">
    <text evidence="3">The sequence shown here is derived from an EMBL/GenBank/DDBJ whole genome shotgun (WGS) entry which is preliminary data.</text>
</comment>
<sequence>MAKYKRPSKLCQYPGDKGPPTSVKSRDVINPAMAKEVFQLFDISLPKLSEDFFVIKIFLLHTICSPGRKKNKADTNSTLFALKEDCTKTHAAEKTYKLREPLKTIHYAEPIPGFAATPKTIFTSPQVPAWTLSTMSVQGSGSSDEEEPFITPRDAEILQQQHGNVKISNIKFVCRQRLPLNISPKDIMGKYYRTRSPEKPGKSSPKLSSGICVWRCYGIGSGKFFPYKSLIVQPQKSPSLITKEPFFPISVSRVLKPETKTEPESATVFVCPEPGCTETFARFSHFELHLDVGEHVVQNVPADLQHNIYDKLKRDWVAMFATVQTEDHQPQHCQTDSTCAHSEKSVPGANIGWALAKARSGSTQFTEKV</sequence>
<keyword evidence="4" id="KW-1185">Reference proteome</keyword>